<feature type="domain" description="RNase H type-1" evidence="1">
    <location>
        <begin position="17"/>
        <end position="51"/>
    </location>
</feature>
<evidence type="ECO:0000313" key="3">
    <source>
        <dbReference type="Proteomes" id="UP001472677"/>
    </source>
</evidence>
<sequence>MEVVDILRGIFIVLLKKSLVDDLRELLFKDWNVVFRHISREQNEVADALVALGCEGPIGVTLFEHLLNSINRLLANDSCVVTTAHDGG</sequence>
<reference evidence="2 3" key="1">
    <citation type="journal article" date="2024" name="G3 (Bethesda)">
        <title>Genome assembly of Hibiscus sabdariffa L. provides insights into metabolisms of medicinal natural products.</title>
        <authorList>
            <person name="Kim T."/>
        </authorList>
    </citation>
    <scope>NUCLEOTIDE SEQUENCE [LARGE SCALE GENOMIC DNA]</scope>
    <source>
        <strain evidence="2">TK-2024</strain>
        <tissue evidence="2">Old leaves</tissue>
    </source>
</reference>
<dbReference type="Pfam" id="PF13456">
    <property type="entry name" value="RVT_3"/>
    <property type="match status" value="1"/>
</dbReference>
<protein>
    <recommendedName>
        <fullName evidence="1">RNase H type-1 domain-containing protein</fullName>
    </recommendedName>
</protein>
<dbReference type="InterPro" id="IPR036397">
    <property type="entry name" value="RNaseH_sf"/>
</dbReference>
<evidence type="ECO:0000259" key="1">
    <source>
        <dbReference type="Pfam" id="PF13456"/>
    </source>
</evidence>
<gene>
    <name evidence="2" type="ORF">V6N12_030293</name>
</gene>
<proteinExistence type="predicted"/>
<name>A0ABR2C0H0_9ROSI</name>
<dbReference type="InterPro" id="IPR002156">
    <property type="entry name" value="RNaseH_domain"/>
</dbReference>
<comment type="caution">
    <text evidence="2">The sequence shown here is derived from an EMBL/GenBank/DDBJ whole genome shotgun (WGS) entry which is preliminary data.</text>
</comment>
<dbReference type="EMBL" id="JBBPBM010000071">
    <property type="protein sequence ID" value="KAK8512882.1"/>
    <property type="molecule type" value="Genomic_DNA"/>
</dbReference>
<keyword evidence="3" id="KW-1185">Reference proteome</keyword>
<organism evidence="2 3">
    <name type="scientific">Hibiscus sabdariffa</name>
    <name type="common">roselle</name>
    <dbReference type="NCBI Taxonomy" id="183260"/>
    <lineage>
        <taxon>Eukaryota</taxon>
        <taxon>Viridiplantae</taxon>
        <taxon>Streptophyta</taxon>
        <taxon>Embryophyta</taxon>
        <taxon>Tracheophyta</taxon>
        <taxon>Spermatophyta</taxon>
        <taxon>Magnoliopsida</taxon>
        <taxon>eudicotyledons</taxon>
        <taxon>Gunneridae</taxon>
        <taxon>Pentapetalae</taxon>
        <taxon>rosids</taxon>
        <taxon>malvids</taxon>
        <taxon>Malvales</taxon>
        <taxon>Malvaceae</taxon>
        <taxon>Malvoideae</taxon>
        <taxon>Hibiscus</taxon>
    </lineage>
</organism>
<dbReference type="Proteomes" id="UP001472677">
    <property type="component" value="Unassembled WGS sequence"/>
</dbReference>
<accession>A0ABR2C0H0</accession>
<dbReference type="Gene3D" id="3.30.420.10">
    <property type="entry name" value="Ribonuclease H-like superfamily/Ribonuclease H"/>
    <property type="match status" value="1"/>
</dbReference>
<evidence type="ECO:0000313" key="2">
    <source>
        <dbReference type="EMBL" id="KAK8512882.1"/>
    </source>
</evidence>